<evidence type="ECO:0000259" key="11">
    <source>
        <dbReference type="PROSITE" id="PS50059"/>
    </source>
</evidence>
<reference evidence="12" key="1">
    <citation type="submission" date="2021-07" db="EMBL/GenBank/DDBJ databases">
        <title>Genomic diversity and antimicrobial resistance of Prevotella spp. isolated from chronic lung disease airways.</title>
        <authorList>
            <person name="Webb K.A."/>
            <person name="Olagoke O.S."/>
            <person name="Baird T."/>
            <person name="Neill J."/>
            <person name="Pham A."/>
            <person name="Wells T.J."/>
            <person name="Ramsay K.A."/>
            <person name="Bell S.C."/>
            <person name="Sarovich D.S."/>
            <person name="Price E.P."/>
        </authorList>
    </citation>
    <scope>NUCLEOTIDE SEQUENCE</scope>
    <source>
        <strain evidence="12">SCHI0047.S.3</strain>
    </source>
</reference>
<comment type="caution">
    <text evidence="12">The sequence shown here is derived from an EMBL/GenBank/DDBJ whole genome shotgun (WGS) entry which is preliminary data.</text>
</comment>
<keyword evidence="7 9" id="KW-0413">Isomerase</keyword>
<dbReference type="AlphaFoldDB" id="A0AAW4NLA2"/>
<dbReference type="GO" id="GO:0003755">
    <property type="term" value="F:peptidyl-prolyl cis-trans isomerase activity"/>
    <property type="evidence" value="ECO:0007669"/>
    <property type="project" value="UniProtKB-UniRule"/>
</dbReference>
<sequence>MEQNNNKYIAASYALYDVTDGKKELVEETIEGRPFEFISGFGITIPAFEQALVDLKKGDHFDFTLTSEQAYGTHHPEHVLELDKAIFSVNGKFDEEHIVVDAIIPLQNEDGNRFNARVLAITDDKVKVDLNHPLAGKSLNFVGEILESREATNEEISKYMSMLNGEGGCSGCGGGCSEGGCEGGCGGGCH</sequence>
<name>A0AAW4NLA2_9BACT</name>
<dbReference type="InterPro" id="IPR048261">
    <property type="entry name" value="SlpA/SlyD-like_ins_sf"/>
</dbReference>
<evidence type="ECO:0000313" key="13">
    <source>
        <dbReference type="Proteomes" id="UP001196873"/>
    </source>
</evidence>
<dbReference type="InterPro" id="IPR046357">
    <property type="entry name" value="PPIase_dom_sf"/>
</dbReference>
<dbReference type="PROSITE" id="PS50059">
    <property type="entry name" value="FKBP_PPIASE"/>
    <property type="match status" value="1"/>
</dbReference>
<keyword evidence="5 9" id="KW-0697">Rotamase</keyword>
<dbReference type="PANTHER" id="PTHR47861:SF3">
    <property type="entry name" value="FKBP-TYPE PEPTIDYL-PROLYL CIS-TRANS ISOMERASE SLYD"/>
    <property type="match status" value="1"/>
</dbReference>
<evidence type="ECO:0000313" key="12">
    <source>
        <dbReference type="EMBL" id="MBW4865791.1"/>
    </source>
</evidence>
<dbReference type="SUPFAM" id="SSF54534">
    <property type="entry name" value="FKBP-like"/>
    <property type="match status" value="1"/>
</dbReference>
<dbReference type="GO" id="GO:0005737">
    <property type="term" value="C:cytoplasm"/>
    <property type="evidence" value="ECO:0007669"/>
    <property type="project" value="UniProtKB-SubCell"/>
</dbReference>
<evidence type="ECO:0000256" key="4">
    <source>
        <dbReference type="ARBA" id="ARBA00022490"/>
    </source>
</evidence>
<evidence type="ECO:0000256" key="8">
    <source>
        <dbReference type="ARBA" id="ARBA00037071"/>
    </source>
</evidence>
<gene>
    <name evidence="12" type="ORF">KZY68_07165</name>
</gene>
<proteinExistence type="inferred from homology"/>
<comment type="similarity">
    <text evidence="3 10">Belongs to the FKBP-type PPIase family.</text>
</comment>
<evidence type="ECO:0000256" key="7">
    <source>
        <dbReference type="ARBA" id="ARBA00023235"/>
    </source>
</evidence>
<keyword evidence="6" id="KW-0143">Chaperone</keyword>
<evidence type="ECO:0000256" key="5">
    <source>
        <dbReference type="ARBA" id="ARBA00023110"/>
    </source>
</evidence>
<organism evidence="12 13">
    <name type="scientific">Segatella salivae</name>
    <dbReference type="NCBI Taxonomy" id="228604"/>
    <lineage>
        <taxon>Bacteria</taxon>
        <taxon>Pseudomonadati</taxon>
        <taxon>Bacteroidota</taxon>
        <taxon>Bacteroidia</taxon>
        <taxon>Bacteroidales</taxon>
        <taxon>Prevotellaceae</taxon>
        <taxon>Segatella</taxon>
    </lineage>
</organism>
<dbReference type="Gene3D" id="3.10.50.40">
    <property type="match status" value="1"/>
</dbReference>
<comment type="function">
    <text evidence="8">Also involved in hydrogenase metallocenter assembly, probably by participating in the nickel insertion step. This function in hydrogenase biosynthesis requires chaperone activity and the presence of the metal-binding domain, but not PPIase activity.</text>
</comment>
<accession>A0AAW4NLA2</accession>
<dbReference type="EC" id="5.2.1.8" evidence="10"/>
<evidence type="ECO:0000256" key="2">
    <source>
        <dbReference type="ARBA" id="ARBA00004496"/>
    </source>
</evidence>
<dbReference type="Gene3D" id="2.40.10.330">
    <property type="match status" value="1"/>
</dbReference>
<evidence type="ECO:0000256" key="3">
    <source>
        <dbReference type="ARBA" id="ARBA00006577"/>
    </source>
</evidence>
<protein>
    <recommendedName>
        <fullName evidence="10">Peptidyl-prolyl cis-trans isomerase</fullName>
        <ecNumber evidence="10">5.2.1.8</ecNumber>
    </recommendedName>
</protein>
<dbReference type="GO" id="GO:0042026">
    <property type="term" value="P:protein refolding"/>
    <property type="evidence" value="ECO:0007669"/>
    <property type="project" value="UniProtKB-ARBA"/>
</dbReference>
<dbReference type="InterPro" id="IPR001179">
    <property type="entry name" value="PPIase_FKBP_dom"/>
</dbReference>
<dbReference type="Proteomes" id="UP001196873">
    <property type="component" value="Unassembled WGS sequence"/>
</dbReference>
<comment type="catalytic activity">
    <reaction evidence="1 9 10">
        <text>[protein]-peptidylproline (omega=180) = [protein]-peptidylproline (omega=0)</text>
        <dbReference type="Rhea" id="RHEA:16237"/>
        <dbReference type="Rhea" id="RHEA-COMP:10747"/>
        <dbReference type="Rhea" id="RHEA-COMP:10748"/>
        <dbReference type="ChEBI" id="CHEBI:83833"/>
        <dbReference type="ChEBI" id="CHEBI:83834"/>
        <dbReference type="EC" id="5.2.1.8"/>
    </reaction>
</comment>
<dbReference type="Pfam" id="PF00254">
    <property type="entry name" value="FKBP_C"/>
    <property type="match status" value="1"/>
</dbReference>
<evidence type="ECO:0000256" key="6">
    <source>
        <dbReference type="ARBA" id="ARBA00023186"/>
    </source>
</evidence>
<dbReference type="PANTHER" id="PTHR47861">
    <property type="entry name" value="FKBP-TYPE PEPTIDYL-PROLYL CIS-TRANS ISOMERASE SLYD"/>
    <property type="match status" value="1"/>
</dbReference>
<feature type="domain" description="PPIase FKBP-type" evidence="11">
    <location>
        <begin position="4"/>
        <end position="72"/>
    </location>
</feature>
<dbReference type="EMBL" id="JAHXRF010000009">
    <property type="protein sequence ID" value="MBW4865791.1"/>
    <property type="molecule type" value="Genomic_DNA"/>
</dbReference>
<keyword evidence="4" id="KW-0963">Cytoplasm</keyword>
<evidence type="ECO:0000256" key="9">
    <source>
        <dbReference type="PROSITE-ProRule" id="PRU00277"/>
    </source>
</evidence>
<evidence type="ECO:0000256" key="1">
    <source>
        <dbReference type="ARBA" id="ARBA00000971"/>
    </source>
</evidence>
<evidence type="ECO:0000256" key="10">
    <source>
        <dbReference type="RuleBase" id="RU003915"/>
    </source>
</evidence>
<dbReference type="RefSeq" id="WP_007135860.1">
    <property type="nucleotide sequence ID" value="NZ_CABKPN010000001.1"/>
</dbReference>
<comment type="subcellular location">
    <subcellularLocation>
        <location evidence="2">Cytoplasm</location>
    </subcellularLocation>
</comment>